<evidence type="ECO:0000256" key="4">
    <source>
        <dbReference type="ARBA" id="ARBA00023163"/>
    </source>
</evidence>
<name>A0A1W1XZZ2_9CLOT</name>
<dbReference type="EMBL" id="FWXH01000047">
    <property type="protein sequence ID" value="SMC29483.1"/>
    <property type="molecule type" value="Genomic_DNA"/>
</dbReference>
<dbReference type="Gene3D" id="1.10.10.10">
    <property type="entry name" value="Winged helix-like DNA-binding domain superfamily/Winged helix DNA-binding domain"/>
    <property type="match status" value="1"/>
</dbReference>
<sequence>MELRNIATFCKIAHLKSFCRAAEELGYAQSTITTQIQMLEQELQIKLFERVGRRMELTEKGMIFLKYAENMINLSNEAKEVVNDNDVPKGVLRIGIVESLCTIRLPEVLKIYHASYPEVEIIIKLGVCSDLRNMLKNNMVDLMFILDKPIDEKDFILCMAFEEPMVFLASPENKLTGKNKIYIKDIKNEPLILTEKGCSYRNVFEEMFKKEGLKPHVSLEVGSIEAIKTFTMGNLGITLLPAMTVTDELKSKKLIALNLGKDKFNMVTQVFYHKNKWLNTAMKAFIACLKKNF</sequence>
<dbReference type="PROSITE" id="PS50931">
    <property type="entry name" value="HTH_LYSR"/>
    <property type="match status" value="1"/>
</dbReference>
<dbReference type="AlphaFoldDB" id="A0A1W1XZZ2"/>
<evidence type="ECO:0000259" key="5">
    <source>
        <dbReference type="PROSITE" id="PS50931"/>
    </source>
</evidence>
<dbReference type="SUPFAM" id="SSF53850">
    <property type="entry name" value="Periplasmic binding protein-like II"/>
    <property type="match status" value="1"/>
</dbReference>
<dbReference type="PANTHER" id="PTHR30126">
    <property type="entry name" value="HTH-TYPE TRANSCRIPTIONAL REGULATOR"/>
    <property type="match status" value="1"/>
</dbReference>
<dbReference type="CDD" id="cd05466">
    <property type="entry name" value="PBP2_LTTR_substrate"/>
    <property type="match status" value="1"/>
</dbReference>
<dbReference type="Pfam" id="PF03466">
    <property type="entry name" value="LysR_substrate"/>
    <property type="match status" value="1"/>
</dbReference>
<dbReference type="InterPro" id="IPR036388">
    <property type="entry name" value="WH-like_DNA-bd_sf"/>
</dbReference>
<dbReference type="PRINTS" id="PR00039">
    <property type="entry name" value="HTHLYSR"/>
</dbReference>
<feature type="domain" description="HTH lysR-type" evidence="5">
    <location>
        <begin position="1"/>
        <end position="58"/>
    </location>
</feature>
<keyword evidence="2" id="KW-0805">Transcription regulation</keyword>
<keyword evidence="7" id="KW-1185">Reference proteome</keyword>
<dbReference type="Proteomes" id="UP000192468">
    <property type="component" value="Unassembled WGS sequence"/>
</dbReference>
<evidence type="ECO:0000313" key="6">
    <source>
        <dbReference type="EMBL" id="SMC29483.1"/>
    </source>
</evidence>
<dbReference type="Pfam" id="PF00126">
    <property type="entry name" value="HTH_1"/>
    <property type="match status" value="1"/>
</dbReference>
<dbReference type="InterPro" id="IPR036390">
    <property type="entry name" value="WH_DNA-bd_sf"/>
</dbReference>
<evidence type="ECO:0000256" key="3">
    <source>
        <dbReference type="ARBA" id="ARBA00023125"/>
    </source>
</evidence>
<dbReference type="STRING" id="1121291.SAMN02745134_03913"/>
<evidence type="ECO:0000313" key="7">
    <source>
        <dbReference type="Proteomes" id="UP000192468"/>
    </source>
</evidence>
<keyword evidence="3" id="KW-0238">DNA-binding</keyword>
<protein>
    <submittedName>
        <fullName evidence="6">Transcriptional regulator, LysR family</fullName>
    </submittedName>
</protein>
<dbReference type="Gene3D" id="3.40.190.290">
    <property type="match status" value="1"/>
</dbReference>
<dbReference type="InterPro" id="IPR000847">
    <property type="entry name" value="LysR_HTH_N"/>
</dbReference>
<accession>A0A1W1XZZ2</accession>
<dbReference type="GO" id="GO:0003700">
    <property type="term" value="F:DNA-binding transcription factor activity"/>
    <property type="evidence" value="ECO:0007669"/>
    <property type="project" value="InterPro"/>
</dbReference>
<dbReference type="InterPro" id="IPR005119">
    <property type="entry name" value="LysR_subst-bd"/>
</dbReference>
<organism evidence="6 7">
    <name type="scientific">Clostridium acidisoli DSM 12555</name>
    <dbReference type="NCBI Taxonomy" id="1121291"/>
    <lineage>
        <taxon>Bacteria</taxon>
        <taxon>Bacillati</taxon>
        <taxon>Bacillota</taxon>
        <taxon>Clostridia</taxon>
        <taxon>Eubacteriales</taxon>
        <taxon>Clostridiaceae</taxon>
        <taxon>Clostridium</taxon>
    </lineage>
</organism>
<dbReference type="FunFam" id="1.10.10.10:FF:000001">
    <property type="entry name" value="LysR family transcriptional regulator"/>
    <property type="match status" value="1"/>
</dbReference>
<dbReference type="SUPFAM" id="SSF46785">
    <property type="entry name" value="Winged helix' DNA-binding domain"/>
    <property type="match status" value="1"/>
</dbReference>
<dbReference type="OrthoDB" id="119203at2"/>
<dbReference type="RefSeq" id="WP_084117867.1">
    <property type="nucleotide sequence ID" value="NZ_FWXH01000047.1"/>
</dbReference>
<proteinExistence type="inferred from homology"/>
<gene>
    <name evidence="6" type="ORF">SAMN02745134_03913</name>
</gene>
<comment type="similarity">
    <text evidence="1">Belongs to the LysR transcriptional regulatory family.</text>
</comment>
<dbReference type="GO" id="GO:0000976">
    <property type="term" value="F:transcription cis-regulatory region binding"/>
    <property type="evidence" value="ECO:0007669"/>
    <property type="project" value="TreeGrafter"/>
</dbReference>
<evidence type="ECO:0000256" key="2">
    <source>
        <dbReference type="ARBA" id="ARBA00023015"/>
    </source>
</evidence>
<keyword evidence="4" id="KW-0804">Transcription</keyword>
<reference evidence="6 7" key="1">
    <citation type="submission" date="2017-04" db="EMBL/GenBank/DDBJ databases">
        <authorList>
            <person name="Afonso C.L."/>
            <person name="Miller P.J."/>
            <person name="Scott M.A."/>
            <person name="Spackman E."/>
            <person name="Goraichik I."/>
            <person name="Dimitrov K.M."/>
            <person name="Suarez D.L."/>
            <person name="Swayne D.E."/>
        </authorList>
    </citation>
    <scope>NUCLEOTIDE SEQUENCE [LARGE SCALE GENOMIC DNA]</scope>
    <source>
        <strain evidence="6 7">DSM 12555</strain>
    </source>
</reference>
<evidence type="ECO:0000256" key="1">
    <source>
        <dbReference type="ARBA" id="ARBA00009437"/>
    </source>
</evidence>
<dbReference type="PANTHER" id="PTHR30126:SF100">
    <property type="entry name" value="LYSR-FAMILY TRANSCRIPTIONAL REGULATOR"/>
    <property type="match status" value="1"/>
</dbReference>